<name>A0A0L6UEG6_9BASI</name>
<dbReference type="AlphaFoldDB" id="A0A0L6UEG6"/>
<protein>
    <submittedName>
        <fullName evidence="1">Putative signal peptide protein</fullName>
    </submittedName>
</protein>
<reference evidence="1 2" key="1">
    <citation type="submission" date="2015-08" db="EMBL/GenBank/DDBJ databases">
        <title>Next Generation Sequencing and Analysis of the Genome of Puccinia sorghi L Schw, the Causal Agent of Maize Common Rust.</title>
        <authorList>
            <person name="Rochi L."/>
            <person name="Burguener G."/>
            <person name="Darino M."/>
            <person name="Turjanski A."/>
            <person name="Kreff E."/>
            <person name="Dieguez M.J."/>
            <person name="Sacco F."/>
        </authorList>
    </citation>
    <scope>NUCLEOTIDE SEQUENCE [LARGE SCALE GENOMIC DNA]</scope>
    <source>
        <strain evidence="1 2">RO10H11247</strain>
    </source>
</reference>
<dbReference type="EMBL" id="LAVV01012216">
    <property type="protein sequence ID" value="KNZ46901.1"/>
    <property type="molecule type" value="Genomic_DNA"/>
</dbReference>
<sequence>MAAPGKALGDYILLLVLAAKIQTKSDSLKMPKLSMVDIILVNPGRIQPHAAILYTLHTISWSLTAMRLKTFLNEVQVSDREKLPCKIAIMFKKSHILCLIMAGMSTLVIYTRGPFVVLAWHVPSQRCFHRFAFRCIEFDIQKVPGSFFCCTVTVPKHLHMQTCGVLMEAQLEHATFQLQEVENFLLQCIKPLFHCKRNLLNCLNHCAYCTVTVPKHLHKQIGEVWMTAWLDHAACQLLAVEPFFLQCLQYFLEHYDFRFFQIDKWQIDNNTIVIPYIVLLNMGRTVTIDSKTINKHVSIYKNKEKQKKVGSLQNDTQSVTEPKSTSDPLGIFKYFTKDIVYFS</sequence>
<dbReference type="VEuPathDB" id="FungiDB:VP01_684g2"/>
<dbReference type="Proteomes" id="UP000037035">
    <property type="component" value="Unassembled WGS sequence"/>
</dbReference>
<gene>
    <name evidence="1" type="ORF">VP01_684g2</name>
</gene>
<keyword evidence="2" id="KW-1185">Reference proteome</keyword>
<proteinExistence type="predicted"/>
<evidence type="ECO:0000313" key="1">
    <source>
        <dbReference type="EMBL" id="KNZ46901.1"/>
    </source>
</evidence>
<comment type="caution">
    <text evidence="1">The sequence shown here is derived from an EMBL/GenBank/DDBJ whole genome shotgun (WGS) entry which is preliminary data.</text>
</comment>
<evidence type="ECO:0000313" key="2">
    <source>
        <dbReference type="Proteomes" id="UP000037035"/>
    </source>
</evidence>
<accession>A0A0L6UEG6</accession>
<organism evidence="1 2">
    <name type="scientific">Puccinia sorghi</name>
    <dbReference type="NCBI Taxonomy" id="27349"/>
    <lineage>
        <taxon>Eukaryota</taxon>
        <taxon>Fungi</taxon>
        <taxon>Dikarya</taxon>
        <taxon>Basidiomycota</taxon>
        <taxon>Pucciniomycotina</taxon>
        <taxon>Pucciniomycetes</taxon>
        <taxon>Pucciniales</taxon>
        <taxon>Pucciniaceae</taxon>
        <taxon>Puccinia</taxon>
    </lineage>
</organism>